<evidence type="ECO:0000313" key="15">
    <source>
        <dbReference type="Proteomes" id="UP000518752"/>
    </source>
</evidence>
<dbReference type="InterPro" id="IPR050360">
    <property type="entry name" value="MFS_Sugar_Transporters"/>
</dbReference>
<evidence type="ECO:0000313" key="14">
    <source>
        <dbReference type="EMBL" id="KAF5355580.1"/>
    </source>
</evidence>
<feature type="transmembrane region" description="Helical" evidence="12">
    <location>
        <begin position="283"/>
        <end position="305"/>
    </location>
</feature>
<accession>A0A8H5D8M6</accession>
<dbReference type="AlphaFoldDB" id="A0A8H5D8M6"/>
<evidence type="ECO:0000256" key="8">
    <source>
        <dbReference type="ARBA" id="ARBA00043213"/>
    </source>
</evidence>
<evidence type="ECO:0000256" key="6">
    <source>
        <dbReference type="ARBA" id="ARBA00022989"/>
    </source>
</evidence>
<dbReference type="InterPro" id="IPR003663">
    <property type="entry name" value="Sugar/inositol_transpt"/>
</dbReference>
<gene>
    <name evidence="14" type="ORF">D9757_012817</name>
</gene>
<feature type="region of interest" description="Disordered" evidence="11">
    <location>
        <begin position="540"/>
        <end position="569"/>
    </location>
</feature>
<dbReference type="InterPro" id="IPR020846">
    <property type="entry name" value="MFS_dom"/>
</dbReference>
<feature type="transmembrane region" description="Helical" evidence="12">
    <location>
        <begin position="193"/>
        <end position="215"/>
    </location>
</feature>
<dbReference type="OrthoDB" id="508119at2759"/>
<evidence type="ECO:0000256" key="4">
    <source>
        <dbReference type="ARBA" id="ARBA00022692"/>
    </source>
</evidence>
<dbReference type="Gene3D" id="1.20.1250.20">
    <property type="entry name" value="MFS general substrate transporter like domains"/>
    <property type="match status" value="1"/>
</dbReference>
<evidence type="ECO:0000256" key="2">
    <source>
        <dbReference type="ARBA" id="ARBA00010992"/>
    </source>
</evidence>
<dbReference type="GO" id="GO:0016020">
    <property type="term" value="C:membrane"/>
    <property type="evidence" value="ECO:0007669"/>
    <property type="project" value="UniProtKB-SubCell"/>
</dbReference>
<evidence type="ECO:0000256" key="11">
    <source>
        <dbReference type="SAM" id="MobiDB-lite"/>
    </source>
</evidence>
<feature type="transmembrane region" description="Helical" evidence="12">
    <location>
        <begin position="101"/>
        <end position="120"/>
    </location>
</feature>
<name>A0A8H5D8M6_9AGAR</name>
<feature type="transmembrane region" description="Helical" evidence="12">
    <location>
        <begin position="325"/>
        <end position="346"/>
    </location>
</feature>
<feature type="transmembrane region" description="Helical" evidence="12">
    <location>
        <begin position="69"/>
        <end position="89"/>
    </location>
</feature>
<feature type="transmembrane region" description="Helical" evidence="12">
    <location>
        <begin position="22"/>
        <end position="49"/>
    </location>
</feature>
<comment type="caution">
    <text evidence="14">The sequence shown here is derived from an EMBL/GenBank/DDBJ whole genome shotgun (WGS) entry which is preliminary data.</text>
</comment>
<dbReference type="Proteomes" id="UP000518752">
    <property type="component" value="Unassembled WGS sequence"/>
</dbReference>
<keyword evidence="15" id="KW-1185">Reference proteome</keyword>
<keyword evidence="6 12" id="KW-1133">Transmembrane helix</keyword>
<dbReference type="EMBL" id="JAACJN010000249">
    <property type="protein sequence ID" value="KAF5355580.1"/>
    <property type="molecule type" value="Genomic_DNA"/>
</dbReference>
<comment type="subcellular location">
    <subcellularLocation>
        <location evidence="1">Membrane</location>
        <topology evidence="1">Multi-pass membrane protein</topology>
    </subcellularLocation>
</comment>
<protein>
    <recommendedName>
        <fullName evidence="8">Quinate transporter</fullName>
    </recommendedName>
</protein>
<dbReference type="PROSITE" id="PS50850">
    <property type="entry name" value="MFS"/>
    <property type="match status" value="1"/>
</dbReference>
<dbReference type="PANTHER" id="PTHR48022">
    <property type="entry name" value="PLASTIDIC GLUCOSE TRANSPORTER 4"/>
    <property type="match status" value="1"/>
</dbReference>
<dbReference type="SUPFAM" id="SSF103473">
    <property type="entry name" value="MFS general substrate transporter"/>
    <property type="match status" value="1"/>
</dbReference>
<dbReference type="PANTHER" id="PTHR48022:SF34">
    <property type="entry name" value="MAJOR FACILITATOR SUPERFAMILY (MFS) PROFILE DOMAIN-CONTAINING PROTEIN-RELATED"/>
    <property type="match status" value="1"/>
</dbReference>
<dbReference type="PRINTS" id="PR00171">
    <property type="entry name" value="SUGRTRNSPORT"/>
</dbReference>
<dbReference type="GO" id="GO:0005351">
    <property type="term" value="F:carbohydrate:proton symporter activity"/>
    <property type="evidence" value="ECO:0007669"/>
    <property type="project" value="TreeGrafter"/>
</dbReference>
<feature type="transmembrane region" description="Helical" evidence="12">
    <location>
        <begin position="126"/>
        <end position="149"/>
    </location>
</feature>
<evidence type="ECO:0000259" key="13">
    <source>
        <dbReference type="PROSITE" id="PS50850"/>
    </source>
</evidence>
<dbReference type="InterPro" id="IPR036259">
    <property type="entry name" value="MFS_trans_sf"/>
</dbReference>
<keyword evidence="3 10" id="KW-0813">Transport</keyword>
<evidence type="ECO:0000256" key="10">
    <source>
        <dbReference type="RuleBase" id="RU003346"/>
    </source>
</evidence>
<keyword evidence="4 12" id="KW-0812">Transmembrane</keyword>
<evidence type="ECO:0000256" key="3">
    <source>
        <dbReference type="ARBA" id="ARBA00022448"/>
    </source>
</evidence>
<comment type="similarity">
    <text evidence="2 10">Belongs to the major facilitator superfamily. Sugar transporter (TC 2.A.1.1) family.</text>
</comment>
<feature type="transmembrane region" description="Helical" evidence="12">
    <location>
        <begin position="161"/>
        <end position="181"/>
    </location>
</feature>
<feature type="transmembrane region" description="Helical" evidence="12">
    <location>
        <begin position="478"/>
        <end position="499"/>
    </location>
</feature>
<evidence type="ECO:0000256" key="9">
    <source>
        <dbReference type="ARBA" id="ARBA00049119"/>
    </source>
</evidence>
<feature type="domain" description="Major facilitator superfamily (MFS) profile" evidence="13">
    <location>
        <begin position="25"/>
        <end position="503"/>
    </location>
</feature>
<reference evidence="14 15" key="1">
    <citation type="journal article" date="2020" name="ISME J.">
        <title>Uncovering the hidden diversity of litter-decomposition mechanisms in mushroom-forming fungi.</title>
        <authorList>
            <person name="Floudas D."/>
            <person name="Bentzer J."/>
            <person name="Ahren D."/>
            <person name="Johansson T."/>
            <person name="Persson P."/>
            <person name="Tunlid A."/>
        </authorList>
    </citation>
    <scope>NUCLEOTIDE SEQUENCE [LARGE SCALE GENOMIC DNA]</scope>
    <source>
        <strain evidence="14 15">CBS 406.79</strain>
    </source>
</reference>
<keyword evidence="5" id="KW-0672">Quinate metabolism</keyword>
<evidence type="ECO:0000256" key="5">
    <source>
        <dbReference type="ARBA" id="ARBA00022911"/>
    </source>
</evidence>
<evidence type="ECO:0000256" key="7">
    <source>
        <dbReference type="ARBA" id="ARBA00023136"/>
    </source>
</evidence>
<evidence type="ECO:0000256" key="12">
    <source>
        <dbReference type="SAM" id="Phobius"/>
    </source>
</evidence>
<evidence type="ECO:0000256" key="1">
    <source>
        <dbReference type="ARBA" id="ARBA00004141"/>
    </source>
</evidence>
<dbReference type="NCBIfam" id="TIGR00879">
    <property type="entry name" value="SP"/>
    <property type="match status" value="1"/>
</dbReference>
<comment type="catalytic activity">
    <reaction evidence="9">
        <text>myo-inositol(out) + H(+)(out) = myo-inositol(in) + H(+)(in)</text>
        <dbReference type="Rhea" id="RHEA:60364"/>
        <dbReference type="ChEBI" id="CHEBI:15378"/>
        <dbReference type="ChEBI" id="CHEBI:17268"/>
    </reaction>
</comment>
<organism evidence="14 15">
    <name type="scientific">Collybiopsis confluens</name>
    <dbReference type="NCBI Taxonomy" id="2823264"/>
    <lineage>
        <taxon>Eukaryota</taxon>
        <taxon>Fungi</taxon>
        <taxon>Dikarya</taxon>
        <taxon>Basidiomycota</taxon>
        <taxon>Agaricomycotina</taxon>
        <taxon>Agaricomycetes</taxon>
        <taxon>Agaricomycetidae</taxon>
        <taxon>Agaricales</taxon>
        <taxon>Marasmiineae</taxon>
        <taxon>Omphalotaceae</taxon>
        <taxon>Collybiopsis</taxon>
    </lineage>
</organism>
<dbReference type="InterPro" id="IPR005829">
    <property type="entry name" value="Sugar_transporter_CS"/>
</dbReference>
<keyword evidence="7 12" id="KW-0472">Membrane</keyword>
<dbReference type="InterPro" id="IPR005828">
    <property type="entry name" value="MFS_sugar_transport-like"/>
</dbReference>
<proteinExistence type="inferred from homology"/>
<feature type="transmembrane region" description="Helical" evidence="12">
    <location>
        <begin position="355"/>
        <end position="376"/>
    </location>
</feature>
<dbReference type="Pfam" id="PF00083">
    <property type="entry name" value="Sugar_tr"/>
    <property type="match status" value="2"/>
</dbReference>
<sequence>MVSLARVVEDRPTPPQVYNWRVYFNAFAATFAAVMMGYDSAFIGTSISLSSFKSEFGLDKLSTTELNVISANIVSTFQAGCFFGALFGYPIGYYWGRKYGLFFASIFFNVGSALQIAASFRTGLSIIYAGRVICGLAIGVASNLAPIYVAEIAPPAIRGRLIGLYEFCWQCGGVVGFWINYGTTLHIPAGHKQWLIAFAVQLIPGGLLFIGSLLITESPRWLMSRDRESDALKSLTYLRHLPPDAPYVQEELSETREAIKHERSLAGAGFFGPIRTVCSSRKLLGRLALASSLFAWQNATGINAINYYSPTIFKSVGVSGGSSSLLTTGVYGLIKMAGAVIWLMYLIDTLGRRKLFIIGSIGGALSMYYIGAYIAIAQPAEHPTPTLSNGGKSAVAFFYIWTIFYSPTWNASIWSIPSCPPPFHLPPPSSICTPWVVSAEFFPQHVRTFTSACSAASNWLYTFIIARFTPQMFTSMGYGVYLFFASLMICSIPFIFFLLPETKRIPLEYMDDLFGADVKPWNAHRIVMARVALDHANKQSVGRAERGMESSDGDSESKQVVEHREVGMR</sequence>
<dbReference type="PROSITE" id="PS00217">
    <property type="entry name" value="SUGAR_TRANSPORT_2"/>
    <property type="match status" value="1"/>
</dbReference>